<dbReference type="PANTHER" id="PTHR43065">
    <property type="entry name" value="SENSOR HISTIDINE KINASE"/>
    <property type="match status" value="1"/>
</dbReference>
<keyword evidence="5" id="KW-1133">Transmembrane helix</keyword>
<dbReference type="InterPro" id="IPR005467">
    <property type="entry name" value="His_kinase_dom"/>
</dbReference>
<evidence type="ECO:0000313" key="7">
    <source>
        <dbReference type="EMBL" id="MBB3985470.1"/>
    </source>
</evidence>
<feature type="transmembrane region" description="Helical" evidence="5">
    <location>
        <begin position="75"/>
        <end position="93"/>
    </location>
</feature>
<dbReference type="EC" id="2.7.13.3" evidence="2"/>
<dbReference type="EMBL" id="JACIEJ010000004">
    <property type="protein sequence ID" value="MBB3985470.1"/>
    <property type="molecule type" value="Genomic_DNA"/>
</dbReference>
<proteinExistence type="predicted"/>
<sequence length="471" mass="51091">MTKAPIEDRLDDVRRAEYGAPMEVAARLAAVTVTALLVGVFGGNVLCLIWLTVHLVSQATFAGLLFRRFPVPDRLAFPIAIGLYAFMIVNYSIYPLYLIALNQNIALLTVASFALVGQVTYIQQRRLLEPHIVATDVISMALILVTLTAILLPYATQMSDRVLLLVTPVVLFGYVLSSLFSGLRQQRLLRDTQARYASSQKARALNQFVGGVAHDFNNQLTAILGHLELYELLDNPEEQRQALSESRAAARRAALTVQQLLTSSGRTRLSPAQVPMDAFLNHLKAMLPDLLGPGMRVTVTAPPSTQTAWVDADMLETCMVQICLNAQDASVGTGRVRIWAETCTQLPPQEQPIGSEPPWTVLWIEDDGPGVSPEALPQLAEPFYTTKSTSEGAGLGLSAVAGFARQSGGQLMIRSAPETGLQVGIALPSNAPCPGVQTKQQERAKRASSPKPDMTTPRRSPKRTQVQVSGS</sequence>
<dbReference type="PANTHER" id="PTHR43065:SF42">
    <property type="entry name" value="TWO-COMPONENT SENSOR PPRA"/>
    <property type="match status" value="1"/>
</dbReference>
<dbReference type="PROSITE" id="PS50109">
    <property type="entry name" value="HIS_KIN"/>
    <property type="match status" value="1"/>
</dbReference>
<dbReference type="Gene3D" id="3.30.565.10">
    <property type="entry name" value="Histidine kinase-like ATPase, C-terminal domain"/>
    <property type="match status" value="1"/>
</dbReference>
<keyword evidence="7" id="KW-0808">Transferase</keyword>
<accession>A0A7W6DRQ4</accession>
<dbReference type="AlphaFoldDB" id="A0A7W6DRQ4"/>
<feature type="domain" description="Histidine kinase" evidence="6">
    <location>
        <begin position="211"/>
        <end position="431"/>
    </location>
</feature>
<dbReference type="Proteomes" id="UP000541426">
    <property type="component" value="Unassembled WGS sequence"/>
</dbReference>
<feature type="transmembrane region" description="Helical" evidence="5">
    <location>
        <begin position="105"/>
        <end position="122"/>
    </location>
</feature>
<dbReference type="InterPro" id="IPR036097">
    <property type="entry name" value="HisK_dim/P_sf"/>
</dbReference>
<dbReference type="SMART" id="SM00387">
    <property type="entry name" value="HATPase_c"/>
    <property type="match status" value="1"/>
</dbReference>
<keyword evidence="5" id="KW-0812">Transmembrane</keyword>
<dbReference type="SUPFAM" id="SSF55874">
    <property type="entry name" value="ATPase domain of HSP90 chaperone/DNA topoisomerase II/histidine kinase"/>
    <property type="match status" value="1"/>
</dbReference>
<dbReference type="GO" id="GO:0000155">
    <property type="term" value="F:phosphorelay sensor kinase activity"/>
    <property type="evidence" value="ECO:0007669"/>
    <property type="project" value="InterPro"/>
</dbReference>
<dbReference type="Gene3D" id="1.10.287.130">
    <property type="match status" value="1"/>
</dbReference>
<comment type="caution">
    <text evidence="7">The sequence shown here is derived from an EMBL/GenBank/DDBJ whole genome shotgun (WGS) entry which is preliminary data.</text>
</comment>
<dbReference type="SMART" id="SM00388">
    <property type="entry name" value="HisKA"/>
    <property type="match status" value="1"/>
</dbReference>
<dbReference type="PRINTS" id="PR00344">
    <property type="entry name" value="BCTRLSENSOR"/>
</dbReference>
<gene>
    <name evidence="7" type="ORF">GGQ68_001803</name>
</gene>
<dbReference type="CDD" id="cd00082">
    <property type="entry name" value="HisKA"/>
    <property type="match status" value="1"/>
</dbReference>
<comment type="catalytic activity">
    <reaction evidence="1">
        <text>ATP + protein L-histidine = ADP + protein N-phospho-L-histidine.</text>
        <dbReference type="EC" id="2.7.13.3"/>
    </reaction>
</comment>
<keyword evidence="3" id="KW-0597">Phosphoprotein</keyword>
<evidence type="ECO:0000313" key="8">
    <source>
        <dbReference type="Proteomes" id="UP000541426"/>
    </source>
</evidence>
<feature type="transmembrane region" description="Helical" evidence="5">
    <location>
        <begin position="134"/>
        <end position="156"/>
    </location>
</feature>
<protein>
    <recommendedName>
        <fullName evidence="2">histidine kinase</fullName>
        <ecNumber evidence="2">2.7.13.3</ecNumber>
    </recommendedName>
</protein>
<feature type="transmembrane region" description="Helical" evidence="5">
    <location>
        <begin position="162"/>
        <end position="183"/>
    </location>
</feature>
<dbReference type="Pfam" id="PF00512">
    <property type="entry name" value="HisKA"/>
    <property type="match status" value="1"/>
</dbReference>
<keyword evidence="8" id="KW-1185">Reference proteome</keyword>
<evidence type="ECO:0000256" key="2">
    <source>
        <dbReference type="ARBA" id="ARBA00012438"/>
    </source>
</evidence>
<evidence type="ECO:0000256" key="3">
    <source>
        <dbReference type="ARBA" id="ARBA00022553"/>
    </source>
</evidence>
<evidence type="ECO:0000256" key="5">
    <source>
        <dbReference type="SAM" id="Phobius"/>
    </source>
</evidence>
<evidence type="ECO:0000259" key="6">
    <source>
        <dbReference type="PROSITE" id="PS50109"/>
    </source>
</evidence>
<dbReference type="Pfam" id="PF02518">
    <property type="entry name" value="HATPase_c"/>
    <property type="match status" value="1"/>
</dbReference>
<feature type="region of interest" description="Disordered" evidence="4">
    <location>
        <begin position="425"/>
        <end position="471"/>
    </location>
</feature>
<name>A0A7W6DRQ4_9RHOB</name>
<keyword evidence="5" id="KW-0472">Membrane</keyword>
<dbReference type="InterPro" id="IPR036890">
    <property type="entry name" value="HATPase_C_sf"/>
</dbReference>
<organism evidence="7 8">
    <name type="scientific">Sagittula marina</name>
    <dbReference type="NCBI Taxonomy" id="943940"/>
    <lineage>
        <taxon>Bacteria</taxon>
        <taxon>Pseudomonadati</taxon>
        <taxon>Pseudomonadota</taxon>
        <taxon>Alphaproteobacteria</taxon>
        <taxon>Rhodobacterales</taxon>
        <taxon>Roseobacteraceae</taxon>
        <taxon>Sagittula</taxon>
    </lineage>
</organism>
<evidence type="ECO:0000256" key="4">
    <source>
        <dbReference type="SAM" id="MobiDB-lite"/>
    </source>
</evidence>
<dbReference type="InterPro" id="IPR003594">
    <property type="entry name" value="HATPase_dom"/>
</dbReference>
<dbReference type="RefSeq" id="WP_183965076.1">
    <property type="nucleotide sequence ID" value="NZ_BAABBZ010000018.1"/>
</dbReference>
<evidence type="ECO:0000256" key="1">
    <source>
        <dbReference type="ARBA" id="ARBA00000085"/>
    </source>
</evidence>
<dbReference type="InterPro" id="IPR003661">
    <property type="entry name" value="HisK_dim/P_dom"/>
</dbReference>
<dbReference type="InterPro" id="IPR004358">
    <property type="entry name" value="Sig_transdc_His_kin-like_C"/>
</dbReference>
<keyword evidence="7" id="KW-0418">Kinase</keyword>
<dbReference type="SUPFAM" id="SSF47384">
    <property type="entry name" value="Homodimeric domain of signal transducing histidine kinase"/>
    <property type="match status" value="1"/>
</dbReference>
<reference evidence="7 8" key="1">
    <citation type="submission" date="2020-08" db="EMBL/GenBank/DDBJ databases">
        <title>Genomic Encyclopedia of Type Strains, Phase IV (KMG-IV): sequencing the most valuable type-strain genomes for metagenomic binning, comparative biology and taxonomic classification.</title>
        <authorList>
            <person name="Goeker M."/>
        </authorList>
    </citation>
    <scope>NUCLEOTIDE SEQUENCE [LARGE SCALE GENOMIC DNA]</scope>
    <source>
        <strain evidence="7 8">DSM 102235</strain>
    </source>
</reference>